<keyword evidence="1" id="KW-0812">Transmembrane</keyword>
<sequence>MKDHIQSILMWGLMAVALLVLGALYIWVPVCDGLLELANGNLVHMKCFYTSQATSVLAVLVLVAAISALITKQTHAPIIIAIGILLIVITYQSFLGIGICMKETMACHQTAFWIRGGGVLTILLGILACFKKQKNSSKES</sequence>
<reference evidence="3" key="1">
    <citation type="submission" date="2012-02" db="EMBL/GenBank/DDBJ databases">
        <title>Complete sequence of Desulfitobacterium dichloroeliminans LMG P-21439.</title>
        <authorList>
            <person name="Lucas S."/>
            <person name="Han J."/>
            <person name="Lapidus A."/>
            <person name="Cheng J.-F."/>
            <person name="Goodwin L."/>
            <person name="Pitluck S."/>
            <person name="Peters L."/>
            <person name="Ovchinnikova G."/>
            <person name="Teshima H."/>
            <person name="Detter J.C."/>
            <person name="Han C."/>
            <person name="Tapia R."/>
            <person name="Land M."/>
            <person name="Hauser L."/>
            <person name="Kyrpides N."/>
            <person name="Ivanova N."/>
            <person name="Pagani I."/>
            <person name="Kruse T."/>
            <person name="de Vos W.M."/>
            <person name="Boon N."/>
            <person name="Smidt H."/>
            <person name="Woyke T."/>
        </authorList>
    </citation>
    <scope>NUCLEOTIDE SEQUENCE [LARGE SCALE GENOMIC DNA]</scope>
    <source>
        <strain evidence="3">LMG P-21439 / DCA1</strain>
    </source>
</reference>
<dbReference type="AlphaFoldDB" id="L0F512"/>
<dbReference type="RefSeq" id="WP_015261283.1">
    <property type="nucleotide sequence ID" value="NC_019903.1"/>
</dbReference>
<evidence type="ECO:0000313" key="2">
    <source>
        <dbReference type="EMBL" id="AGA68282.1"/>
    </source>
</evidence>
<dbReference type="eggNOG" id="ENOG5033A3C">
    <property type="taxonomic scope" value="Bacteria"/>
</dbReference>
<feature type="transmembrane region" description="Helical" evidence="1">
    <location>
        <begin position="78"/>
        <end position="99"/>
    </location>
</feature>
<dbReference type="EMBL" id="CP003344">
    <property type="protein sequence ID" value="AGA68282.1"/>
    <property type="molecule type" value="Genomic_DNA"/>
</dbReference>
<dbReference type="InterPro" id="IPR025531">
    <property type="entry name" value="DUF4418"/>
</dbReference>
<proteinExistence type="predicted"/>
<dbReference type="HOGENOM" id="CLU_134846_3_0_9"/>
<dbReference type="STRING" id="871963.Desdi_0755"/>
<dbReference type="Pfam" id="PF14387">
    <property type="entry name" value="DUF4418"/>
    <property type="match status" value="1"/>
</dbReference>
<evidence type="ECO:0000313" key="3">
    <source>
        <dbReference type="Proteomes" id="UP000010797"/>
    </source>
</evidence>
<evidence type="ECO:0008006" key="4">
    <source>
        <dbReference type="Google" id="ProtNLM"/>
    </source>
</evidence>
<dbReference type="OrthoDB" id="2087407at2"/>
<dbReference type="KEGG" id="ddl:Desdi_0755"/>
<gene>
    <name evidence="2" type="ordered locus">Desdi_0755</name>
</gene>
<accession>L0F512</accession>
<name>L0F512_DESDL</name>
<dbReference type="Proteomes" id="UP000010797">
    <property type="component" value="Chromosome"/>
</dbReference>
<keyword evidence="3" id="KW-1185">Reference proteome</keyword>
<protein>
    <recommendedName>
        <fullName evidence="4">DUF4418 domain-containing protein</fullName>
    </recommendedName>
</protein>
<feature type="transmembrane region" description="Helical" evidence="1">
    <location>
        <begin position="48"/>
        <end position="71"/>
    </location>
</feature>
<keyword evidence="1" id="KW-0472">Membrane</keyword>
<feature type="transmembrane region" description="Helical" evidence="1">
    <location>
        <begin position="7"/>
        <end position="28"/>
    </location>
</feature>
<evidence type="ECO:0000256" key="1">
    <source>
        <dbReference type="SAM" id="Phobius"/>
    </source>
</evidence>
<organism evidence="2 3">
    <name type="scientific">Desulfitobacterium dichloroeliminans (strain LMG P-21439 / DCA1)</name>
    <dbReference type="NCBI Taxonomy" id="871963"/>
    <lineage>
        <taxon>Bacteria</taxon>
        <taxon>Bacillati</taxon>
        <taxon>Bacillota</taxon>
        <taxon>Clostridia</taxon>
        <taxon>Eubacteriales</taxon>
        <taxon>Desulfitobacteriaceae</taxon>
        <taxon>Desulfitobacterium</taxon>
    </lineage>
</organism>
<feature type="transmembrane region" description="Helical" evidence="1">
    <location>
        <begin position="111"/>
        <end position="130"/>
    </location>
</feature>
<keyword evidence="1" id="KW-1133">Transmembrane helix</keyword>